<dbReference type="InterPro" id="IPR013087">
    <property type="entry name" value="Znf_C2H2_type"/>
</dbReference>
<organism evidence="3 4">
    <name type="scientific">Chironomus riparius</name>
    <dbReference type="NCBI Taxonomy" id="315576"/>
    <lineage>
        <taxon>Eukaryota</taxon>
        <taxon>Metazoa</taxon>
        <taxon>Ecdysozoa</taxon>
        <taxon>Arthropoda</taxon>
        <taxon>Hexapoda</taxon>
        <taxon>Insecta</taxon>
        <taxon>Pterygota</taxon>
        <taxon>Neoptera</taxon>
        <taxon>Endopterygota</taxon>
        <taxon>Diptera</taxon>
        <taxon>Nematocera</taxon>
        <taxon>Chironomoidea</taxon>
        <taxon>Chironomidae</taxon>
        <taxon>Chironominae</taxon>
        <taxon>Chironomus</taxon>
    </lineage>
</organism>
<feature type="compositionally biased region" description="Basic and acidic residues" evidence="1">
    <location>
        <begin position="141"/>
        <end position="158"/>
    </location>
</feature>
<protein>
    <recommendedName>
        <fullName evidence="2">C2H2-type domain-containing protein</fullName>
    </recommendedName>
</protein>
<dbReference type="SMART" id="SM00355">
    <property type="entry name" value="ZnF_C2H2"/>
    <property type="match status" value="5"/>
</dbReference>
<dbReference type="InterPro" id="IPR051372">
    <property type="entry name" value="CWC21"/>
</dbReference>
<evidence type="ECO:0000259" key="2">
    <source>
        <dbReference type="PROSITE" id="PS00028"/>
    </source>
</evidence>
<gene>
    <name evidence="3" type="ORF">CHIRRI_LOCUS8512</name>
</gene>
<feature type="region of interest" description="Disordered" evidence="1">
    <location>
        <begin position="43"/>
        <end position="270"/>
    </location>
</feature>
<sequence length="809" mass="92932">MVSSVFLKQCCSNFFEPRHTLGNVQKQRKIIIMFNGEKREILFNENDKSSGSKKSSSSKRKSSDRSSSPTKRKKSSERSLSTSKHISSKEDKPIHESHTVTKHKNSEKASSSSSTEKSSKTEKKSLSEHKSSSSKHKSAKRDKSSNKNASKSEIKESENSSTSSKHRSSSKHKCTESTHSIQTFSSEKEQKSSTSSKSKDNSLDKSSSSETKQKLSTSTSKQESSSSSTSKSCELSEKLSSPQSNCDKSRNESKERKSKSKSKNDIINQEIQKIREENTKFLSEMIEKFRDETKKFIEDFSKNPPPLVKGSNSVHLKSYNLLDCNDEIPVLDIPSQDNDYEYILINGYYVRKCVLDYYMDPINSAQIYSQKGKDYESECTNMLKIDATPEQQNGEKMATLVPNTEIPLHEINGIQHISTNENIQMMPIKTEVMDVDEILTKPVSIFHPSTTVEPPDSKLNISFTNIKSEPQPHCSKNIPPSNIKQELSIDSKEYFRIIPQNTTNTEVPVIKDSEKLKSLADMTVINKWIASQNNNHGFKDKETLNFMMLKNSLFSLFKCMGINCFYTTISYENFLDHLNIHMDSNCSTKDCFLNCAYCLNISKDPIDLIEHYKNAHFNCIYQCNLCFYRAAEQQSVYDHQVHYHSQDTRKHEILECPSVYPKDEKIEEHKIINKIKEIKECLICELCFDKFIIPEDYIKHLKSDHQSVEEKEKSEEEIKKMNISFANNRIGKYQCIECESTKPFGSNNRIEIRTHLHQHPRTLHYVCVRETEQYKHTRIKSRGDLQVTKYNGDLEVLRNTEGILKITTM</sequence>
<evidence type="ECO:0000313" key="4">
    <source>
        <dbReference type="Proteomes" id="UP001153620"/>
    </source>
</evidence>
<reference evidence="3" key="2">
    <citation type="submission" date="2022-10" db="EMBL/GenBank/DDBJ databases">
        <authorList>
            <consortium name="ENA_rothamsted_submissions"/>
            <consortium name="culmorum"/>
            <person name="King R."/>
        </authorList>
    </citation>
    <scope>NUCLEOTIDE SEQUENCE</scope>
</reference>
<dbReference type="EMBL" id="OU895878">
    <property type="protein sequence ID" value="CAG9805643.1"/>
    <property type="molecule type" value="Genomic_DNA"/>
</dbReference>
<reference evidence="3" key="1">
    <citation type="submission" date="2022-01" db="EMBL/GenBank/DDBJ databases">
        <authorList>
            <person name="King R."/>
        </authorList>
    </citation>
    <scope>NUCLEOTIDE SEQUENCE</scope>
</reference>
<dbReference type="GO" id="GO:0005634">
    <property type="term" value="C:nucleus"/>
    <property type="evidence" value="ECO:0007669"/>
    <property type="project" value="TreeGrafter"/>
</dbReference>
<accession>A0A9N9RYR9</accession>
<feature type="compositionally biased region" description="Basic and acidic residues" evidence="1">
    <location>
        <begin position="117"/>
        <end position="131"/>
    </location>
</feature>
<dbReference type="Proteomes" id="UP001153620">
    <property type="component" value="Chromosome 2"/>
</dbReference>
<proteinExistence type="predicted"/>
<dbReference type="PROSITE" id="PS00028">
    <property type="entry name" value="ZINC_FINGER_C2H2_1"/>
    <property type="match status" value="1"/>
</dbReference>
<evidence type="ECO:0000256" key="1">
    <source>
        <dbReference type="SAM" id="MobiDB-lite"/>
    </source>
</evidence>
<dbReference type="OrthoDB" id="7740506at2759"/>
<dbReference type="PANTHER" id="PTHR36562">
    <property type="entry name" value="SERINE/ARGININE REPETITIVE MATRIX 2"/>
    <property type="match status" value="1"/>
</dbReference>
<dbReference type="PANTHER" id="PTHR36562:SF5">
    <property type="entry name" value="SERINE_ARGININE REPETITIVE MATRIX 2"/>
    <property type="match status" value="1"/>
</dbReference>
<feature type="compositionally biased region" description="Basic and acidic residues" evidence="1">
    <location>
        <begin position="87"/>
        <end position="107"/>
    </location>
</feature>
<name>A0A9N9RYR9_9DIPT</name>
<keyword evidence="4" id="KW-1185">Reference proteome</keyword>
<feature type="compositionally biased region" description="Basic and acidic residues" evidence="1">
    <location>
        <begin position="186"/>
        <end position="203"/>
    </location>
</feature>
<dbReference type="AlphaFoldDB" id="A0A9N9RYR9"/>
<feature type="domain" description="C2H2-type" evidence="2">
    <location>
        <begin position="684"/>
        <end position="705"/>
    </location>
</feature>
<evidence type="ECO:0000313" key="3">
    <source>
        <dbReference type="EMBL" id="CAG9805643.1"/>
    </source>
</evidence>
<feature type="compositionally biased region" description="Low complexity" evidence="1">
    <location>
        <begin position="204"/>
        <end position="241"/>
    </location>
</feature>